<dbReference type="SUPFAM" id="SSF57196">
    <property type="entry name" value="EGF/Laminin"/>
    <property type="match status" value="1"/>
</dbReference>
<dbReference type="InterPro" id="IPR002049">
    <property type="entry name" value="LE_dom"/>
</dbReference>
<evidence type="ECO:0000256" key="5">
    <source>
        <dbReference type="ARBA" id="ARBA00023292"/>
    </source>
</evidence>
<gene>
    <name evidence="7" type="primary">NTN1</name>
    <name evidence="7" type="ORF">CEXT_209521</name>
</gene>
<dbReference type="FunFam" id="2.10.25.10:FF:000188">
    <property type="entry name" value="Laminin subunit gamma 2"/>
    <property type="match status" value="1"/>
</dbReference>
<reference evidence="7 8" key="1">
    <citation type="submission" date="2021-06" db="EMBL/GenBank/DDBJ databases">
        <title>Caerostris extrusa draft genome.</title>
        <authorList>
            <person name="Kono N."/>
            <person name="Arakawa K."/>
        </authorList>
    </citation>
    <scope>NUCLEOTIDE SEQUENCE [LARGE SCALE GENOMIC DNA]</scope>
</reference>
<proteinExistence type="predicted"/>
<dbReference type="AlphaFoldDB" id="A0AAV4Y5M9"/>
<evidence type="ECO:0000259" key="6">
    <source>
        <dbReference type="PROSITE" id="PS01248"/>
    </source>
</evidence>
<comment type="caution">
    <text evidence="7">The sequence shown here is derived from an EMBL/GenBank/DDBJ whole genome shotgun (WGS) entry which is preliminary data.</text>
</comment>
<feature type="domain" description="Laminin EGF-like" evidence="6">
    <location>
        <begin position="122"/>
        <end position="155"/>
    </location>
</feature>
<dbReference type="Gene3D" id="2.170.300.10">
    <property type="entry name" value="Tie2 ligand-binding domain superfamily"/>
    <property type="match status" value="1"/>
</dbReference>
<keyword evidence="8" id="KW-1185">Reference proteome</keyword>
<dbReference type="SMART" id="SM00180">
    <property type="entry name" value="EGF_Lam"/>
    <property type="match status" value="1"/>
</dbReference>
<evidence type="ECO:0000256" key="3">
    <source>
        <dbReference type="ARBA" id="ARBA00023157"/>
    </source>
</evidence>
<keyword evidence="4" id="KW-0325">Glycoprotein</keyword>
<dbReference type="Proteomes" id="UP001054945">
    <property type="component" value="Unassembled WGS sequence"/>
</dbReference>
<dbReference type="GO" id="GO:0009887">
    <property type="term" value="P:animal organ morphogenesis"/>
    <property type="evidence" value="ECO:0007669"/>
    <property type="project" value="TreeGrafter"/>
</dbReference>
<keyword evidence="2" id="KW-0677">Repeat</keyword>
<protein>
    <submittedName>
        <fullName evidence="7">Netrin-1</fullName>
    </submittedName>
</protein>
<dbReference type="GO" id="GO:0005604">
    <property type="term" value="C:basement membrane"/>
    <property type="evidence" value="ECO:0007669"/>
    <property type="project" value="TreeGrafter"/>
</dbReference>
<dbReference type="PANTHER" id="PTHR10574:SF365">
    <property type="entry name" value="NETRIN-A-RELATED"/>
    <property type="match status" value="1"/>
</dbReference>
<evidence type="ECO:0000256" key="1">
    <source>
        <dbReference type="ARBA" id="ARBA00022729"/>
    </source>
</evidence>
<dbReference type="InterPro" id="IPR050440">
    <property type="entry name" value="Laminin/Netrin_ECM"/>
</dbReference>
<dbReference type="CDD" id="cd00055">
    <property type="entry name" value="EGF_Lam"/>
    <property type="match status" value="1"/>
</dbReference>
<dbReference type="PROSITE" id="PS01248">
    <property type="entry name" value="EGF_LAM_1"/>
    <property type="match status" value="1"/>
</dbReference>
<dbReference type="GO" id="GO:0009888">
    <property type="term" value="P:tissue development"/>
    <property type="evidence" value="ECO:0007669"/>
    <property type="project" value="TreeGrafter"/>
</dbReference>
<dbReference type="GO" id="GO:0008045">
    <property type="term" value="P:motor neuron axon guidance"/>
    <property type="evidence" value="ECO:0007669"/>
    <property type="project" value="TreeGrafter"/>
</dbReference>
<dbReference type="Pfam" id="PF00053">
    <property type="entry name" value="EGF_laminin"/>
    <property type="match status" value="1"/>
</dbReference>
<keyword evidence="1" id="KW-0732">Signal</keyword>
<evidence type="ECO:0000313" key="8">
    <source>
        <dbReference type="Proteomes" id="UP001054945"/>
    </source>
</evidence>
<evidence type="ECO:0000256" key="4">
    <source>
        <dbReference type="ARBA" id="ARBA00023180"/>
    </source>
</evidence>
<keyword evidence="5" id="KW-0424">Laminin EGF-like domain</keyword>
<organism evidence="7 8">
    <name type="scientific">Caerostris extrusa</name>
    <name type="common">Bark spider</name>
    <name type="synonym">Caerostris bankana</name>
    <dbReference type="NCBI Taxonomy" id="172846"/>
    <lineage>
        <taxon>Eukaryota</taxon>
        <taxon>Metazoa</taxon>
        <taxon>Ecdysozoa</taxon>
        <taxon>Arthropoda</taxon>
        <taxon>Chelicerata</taxon>
        <taxon>Arachnida</taxon>
        <taxon>Araneae</taxon>
        <taxon>Araneomorphae</taxon>
        <taxon>Entelegynae</taxon>
        <taxon>Araneoidea</taxon>
        <taxon>Araneidae</taxon>
        <taxon>Caerostris</taxon>
    </lineage>
</organism>
<evidence type="ECO:0000256" key="2">
    <source>
        <dbReference type="ARBA" id="ARBA00022737"/>
    </source>
</evidence>
<evidence type="ECO:0000313" key="7">
    <source>
        <dbReference type="EMBL" id="GIZ02348.1"/>
    </source>
</evidence>
<dbReference type="PANTHER" id="PTHR10574">
    <property type="entry name" value="NETRIN/LAMININ-RELATED"/>
    <property type="match status" value="1"/>
</dbReference>
<sequence>MCLLSTELCGGDREVHLGRTVIPFDATGLCGSGFGFIGEVFCKGGSKGPFSPALFIHQAAIIAHSSMSLCLDRMKSWTADPKSRNKKGYIKIKSCNCNRHARRCRFNMELYKLSGRTSGGVCLKCRHNTAGRHCHYCKEGYYRDNSKPITDRKACKGEKPP</sequence>
<dbReference type="GO" id="GO:0016358">
    <property type="term" value="P:dendrite development"/>
    <property type="evidence" value="ECO:0007669"/>
    <property type="project" value="TreeGrafter"/>
</dbReference>
<name>A0AAV4Y5M9_CAEEX</name>
<keyword evidence="3" id="KW-1015">Disulfide bond</keyword>
<dbReference type="EMBL" id="BPLR01018800">
    <property type="protein sequence ID" value="GIZ02348.1"/>
    <property type="molecule type" value="Genomic_DNA"/>
</dbReference>
<accession>A0AAV4Y5M9</accession>